<evidence type="ECO:0000313" key="2">
    <source>
        <dbReference type="Proteomes" id="UP000509303"/>
    </source>
</evidence>
<dbReference type="EMBL" id="CP054929">
    <property type="protein sequence ID" value="QKW53624.1"/>
    <property type="molecule type" value="Genomic_DNA"/>
</dbReference>
<dbReference type="AlphaFoldDB" id="A0A7H8NGI8"/>
<dbReference type="RefSeq" id="WP_176165329.1">
    <property type="nucleotide sequence ID" value="NZ_CP054929.1"/>
</dbReference>
<sequence length="67" mass="7485">MLGLQRQVLFTRLRWTFRDGTGKDELARVLRAGNHATQEFLAGTVAKCYLEVRSDACPPPGQGRARP</sequence>
<evidence type="ECO:0000313" key="1">
    <source>
        <dbReference type="EMBL" id="QKW53624.1"/>
    </source>
</evidence>
<dbReference type="Proteomes" id="UP000509303">
    <property type="component" value="Chromosome"/>
</dbReference>
<name>A0A7H8NGI8_9ACTN</name>
<reference evidence="1 2" key="1">
    <citation type="submission" date="2020-06" db="EMBL/GenBank/DDBJ databases">
        <title>Genome mining for natural products.</title>
        <authorList>
            <person name="Zhang B."/>
            <person name="Shi J."/>
            <person name="Ge H."/>
        </authorList>
    </citation>
    <scope>NUCLEOTIDE SEQUENCE [LARGE SCALE GENOMIC DNA]</scope>
    <source>
        <strain evidence="1 2">NA00687</strain>
    </source>
</reference>
<organism evidence="1 2">
    <name type="scientific">Streptomyces buecherae</name>
    <dbReference type="NCBI Taxonomy" id="2763006"/>
    <lineage>
        <taxon>Bacteria</taxon>
        <taxon>Bacillati</taxon>
        <taxon>Actinomycetota</taxon>
        <taxon>Actinomycetes</taxon>
        <taxon>Kitasatosporales</taxon>
        <taxon>Streptomycetaceae</taxon>
        <taxon>Streptomyces</taxon>
    </lineage>
</organism>
<gene>
    <name evidence="1" type="ORF">HUT08_33340</name>
</gene>
<proteinExistence type="predicted"/>
<accession>A0A7H8NGI8</accession>
<protein>
    <submittedName>
        <fullName evidence="1">Uncharacterized protein</fullName>
    </submittedName>
</protein>
<keyword evidence="2" id="KW-1185">Reference proteome</keyword>